<dbReference type="Proteomes" id="UP000003250">
    <property type="component" value="Unassembled WGS sequence"/>
</dbReference>
<reference evidence="1 2" key="1">
    <citation type="journal article" date="2012" name="J. Bacteriol.">
        <title>Draft Genome Sequence of Mesorhizobium alhagi CCNWXJ12-2T, a Novel Salt-Resistant Species Isolated from the Desert of Northwestern China.</title>
        <authorList>
            <person name="Zhou M."/>
            <person name="Chen W."/>
            <person name="Chen H."/>
            <person name="Wei G."/>
        </authorList>
    </citation>
    <scope>NUCLEOTIDE SEQUENCE [LARGE SCALE GENOMIC DNA]</scope>
    <source>
        <strain evidence="1 2">CCNWXJ12-2</strain>
    </source>
</reference>
<dbReference type="AlphaFoldDB" id="H0I0P2"/>
<dbReference type="PATRIC" id="fig|1107882.3.peg.5838"/>
<accession>H0I0P2</accession>
<dbReference type="RefSeq" id="WP_008839599.1">
    <property type="nucleotide sequence ID" value="NZ_AHAM01000268.1"/>
</dbReference>
<keyword evidence="2" id="KW-1185">Reference proteome</keyword>
<name>H0I0P2_9HYPH</name>
<evidence type="ECO:0000313" key="1">
    <source>
        <dbReference type="EMBL" id="EHK53467.1"/>
    </source>
</evidence>
<proteinExistence type="predicted"/>
<organism evidence="1 2">
    <name type="scientific">Mesorhizobium alhagi CCNWXJ12-2</name>
    <dbReference type="NCBI Taxonomy" id="1107882"/>
    <lineage>
        <taxon>Bacteria</taxon>
        <taxon>Pseudomonadati</taxon>
        <taxon>Pseudomonadota</taxon>
        <taxon>Alphaproteobacteria</taxon>
        <taxon>Hyphomicrobiales</taxon>
        <taxon>Phyllobacteriaceae</taxon>
        <taxon>Allomesorhizobium</taxon>
    </lineage>
</organism>
<sequence>MSDEPDLLIEKLRAMASEAGSFSKQELGVMLRTAADRIDHDARMMERVRSEIQLAVKSIDNARARAVLAKTEAKGHA</sequence>
<dbReference type="EMBL" id="AHAM01000268">
    <property type="protein sequence ID" value="EHK53467.1"/>
    <property type="molecule type" value="Genomic_DNA"/>
</dbReference>
<protein>
    <submittedName>
        <fullName evidence="1">Uncharacterized protein</fullName>
    </submittedName>
</protein>
<gene>
    <name evidence="1" type="ORF">MAXJ12_30147</name>
</gene>
<evidence type="ECO:0000313" key="2">
    <source>
        <dbReference type="Proteomes" id="UP000003250"/>
    </source>
</evidence>